<dbReference type="HOGENOM" id="CLU_350442_0_0_10"/>
<name>I9AD79_9BACE</name>
<dbReference type="SUPFAM" id="SSF48208">
    <property type="entry name" value="Six-hairpin glycosidases"/>
    <property type="match status" value="1"/>
</dbReference>
<accession>I9AD79</accession>
<dbReference type="PATRIC" id="fig|997892.3.peg.3335"/>
<dbReference type="InterPro" id="IPR007184">
    <property type="entry name" value="Mannoside_phosphorylase"/>
</dbReference>
<dbReference type="Gene3D" id="2.115.10.20">
    <property type="entry name" value="Glycosyl hydrolase domain, family 43"/>
    <property type="match status" value="1"/>
</dbReference>
<dbReference type="InterPro" id="IPR008928">
    <property type="entry name" value="6-hairpin_glycosidase_sf"/>
</dbReference>
<evidence type="ECO:0000313" key="6">
    <source>
        <dbReference type="Proteomes" id="UP000003566"/>
    </source>
</evidence>
<dbReference type="EMBL" id="AGXE01000016">
    <property type="protein sequence ID" value="EIY85695.1"/>
    <property type="molecule type" value="Genomic_DNA"/>
</dbReference>
<evidence type="ECO:0000256" key="4">
    <source>
        <dbReference type="SAM" id="SignalP"/>
    </source>
</evidence>
<dbReference type="PANTHER" id="PTHR34106">
    <property type="entry name" value="GLYCOSIDASE"/>
    <property type="match status" value="1"/>
</dbReference>
<comment type="caution">
    <text evidence="5">The sequence shown here is derived from an EMBL/GenBank/DDBJ whole genome shotgun (WGS) entry which is preliminary data.</text>
</comment>
<keyword evidence="2" id="KW-0808">Transferase</keyword>
<keyword evidence="4" id="KW-0732">Signal</keyword>
<dbReference type="Gene3D" id="1.50.10.10">
    <property type="match status" value="1"/>
</dbReference>
<organism evidence="5 6">
    <name type="scientific">Bacteroides xylanisolvens CL03T12C04</name>
    <dbReference type="NCBI Taxonomy" id="997892"/>
    <lineage>
        <taxon>Bacteria</taxon>
        <taxon>Pseudomonadati</taxon>
        <taxon>Bacteroidota</taxon>
        <taxon>Bacteroidia</taxon>
        <taxon>Bacteroidales</taxon>
        <taxon>Bacteroidaceae</taxon>
        <taxon>Bacteroides</taxon>
    </lineage>
</organism>
<dbReference type="CDD" id="cd18610">
    <property type="entry name" value="GH130_BT3780-like"/>
    <property type="match status" value="1"/>
</dbReference>
<evidence type="ECO:0000256" key="2">
    <source>
        <dbReference type="ARBA" id="ARBA00022679"/>
    </source>
</evidence>
<dbReference type="GO" id="GO:0005975">
    <property type="term" value="P:carbohydrate metabolic process"/>
    <property type="evidence" value="ECO:0007669"/>
    <property type="project" value="InterPro"/>
</dbReference>
<protein>
    <submittedName>
        <fullName evidence="5">Uncharacterized protein</fullName>
    </submittedName>
</protein>
<gene>
    <name evidence="5" type="ORF">HMPREF1074_03254</name>
</gene>
<dbReference type="AlphaFoldDB" id="I9AD79"/>
<dbReference type="Proteomes" id="UP000003566">
    <property type="component" value="Unassembled WGS sequence"/>
</dbReference>
<evidence type="ECO:0000256" key="3">
    <source>
        <dbReference type="ARBA" id="ARBA00024356"/>
    </source>
</evidence>
<dbReference type="Pfam" id="PF04041">
    <property type="entry name" value="Glyco_hydro_130"/>
    <property type="match status" value="1"/>
</dbReference>
<proteinExistence type="inferred from homology"/>
<dbReference type="SUPFAM" id="SSF75005">
    <property type="entry name" value="Arabinanase/levansucrase/invertase"/>
    <property type="match status" value="1"/>
</dbReference>
<sequence>MKSTFLFLLAATMMTCTAYGQSFNNKENKLPDWAFGGFERPKNVNPVISPIENTKFYCPLAKDSIAWESNDTFNPAATLYNGEIVVLYRAEDKSGVGIGHRTSRLGYATSTDGIHFLREKSPVFYPDNDSQKELEWPGGCEDPRVAVTEDGLYVMMYTQWNRHVPRLAVATSRNLKNWTKHGPAFARAYDGKFFNLGCKSGSILTEIVKGKQIIKKINGKYFMYWGEEHVFAATSDDLINWTPVVNIDGSLKKLFSPRDGYFDSHLTECGPPAIYTPKGIVLLYNGKNHSGRGDKRYTANVYAAGQALFDANEPTRFITRLDEPFFRPMDSFEKSGQYVDGTVFIEGMVYFKNKWYLYYGCADSKVGVAVFDPKHPAKADPLPTDARPKQTSSAKAIKKKISNKFFEELYANTYYSLIDRMNPDGYMPESLTGAYQGMFPRTTGALALLLIETGDYERAEANINYVLNAITAHGMERIPRVIGKENGKPVILDDQHQIDGQAHVILAWARLAHARGITDFEERTWPVVRDLMKRTCDRTFFQYGGWSIEPELIKNIALEHSKESRMWDVWDLLTQCFVGAALSDMIPIADKHGEKALASDWRRRIQLLKEGVDNHLTTSHYGKKTYAEMRIPNGDGGTIYPGLGWVTLAPIAAGWEPITHEVLQNTVDVMNKKLLKRSNGVAWMPTDGYPDGRFSNEIIGKGIGWELDYARSEANYDRIEEILQLLATVNAGHPIYMEGAWLEGNGFRLSGILSDNDLEKMKTSIWKVKDAGNGEQTAWWCWAMARLRKTLDLPTLPKRIDND</sequence>
<feature type="signal peptide" evidence="4">
    <location>
        <begin position="1"/>
        <end position="18"/>
    </location>
</feature>
<reference evidence="5 6" key="1">
    <citation type="submission" date="2012-02" db="EMBL/GenBank/DDBJ databases">
        <title>The Genome Sequence of Bacteroides xylanisolvens CL03T12C04.</title>
        <authorList>
            <consortium name="The Broad Institute Genome Sequencing Platform"/>
            <person name="Earl A."/>
            <person name="Ward D."/>
            <person name="Feldgarden M."/>
            <person name="Gevers D."/>
            <person name="Zitomersky N.L."/>
            <person name="Coyne M.J."/>
            <person name="Comstock L.E."/>
            <person name="Young S.K."/>
            <person name="Zeng Q."/>
            <person name="Gargeya S."/>
            <person name="Fitzgerald M."/>
            <person name="Haas B."/>
            <person name="Abouelleil A."/>
            <person name="Alvarado L."/>
            <person name="Arachchi H.M."/>
            <person name="Berlin A."/>
            <person name="Chapman S.B."/>
            <person name="Gearin G."/>
            <person name="Goldberg J."/>
            <person name="Griggs A."/>
            <person name="Gujja S."/>
            <person name="Hansen M."/>
            <person name="Heiman D."/>
            <person name="Howarth C."/>
            <person name="Larimer J."/>
            <person name="Lui A."/>
            <person name="MacDonald P.J.P."/>
            <person name="McCowen C."/>
            <person name="Montmayeur A."/>
            <person name="Murphy C."/>
            <person name="Neiman D."/>
            <person name="Pearson M."/>
            <person name="Priest M."/>
            <person name="Roberts A."/>
            <person name="Saif S."/>
            <person name="Shea T."/>
            <person name="Sisk P."/>
            <person name="Stolte C."/>
            <person name="Sykes S."/>
            <person name="Wortman J."/>
            <person name="Nusbaum C."/>
            <person name="Birren B."/>
        </authorList>
    </citation>
    <scope>NUCLEOTIDE SEQUENCE [LARGE SCALE GENOMIC DNA]</scope>
    <source>
        <strain evidence="5 6">CL03T12C04</strain>
    </source>
</reference>
<dbReference type="PANTHER" id="PTHR34106:SF5">
    <property type="entry name" value="GLYCOSIDASE"/>
    <property type="match status" value="1"/>
</dbReference>
<dbReference type="InterPro" id="IPR023296">
    <property type="entry name" value="Glyco_hydro_beta-prop_sf"/>
</dbReference>
<feature type="chain" id="PRO_5003718686" evidence="4">
    <location>
        <begin position="19"/>
        <end position="803"/>
    </location>
</feature>
<dbReference type="InterPro" id="IPR012341">
    <property type="entry name" value="6hp_glycosidase-like_sf"/>
</dbReference>
<evidence type="ECO:0000256" key="1">
    <source>
        <dbReference type="ARBA" id="ARBA00022676"/>
    </source>
</evidence>
<evidence type="ECO:0000313" key="5">
    <source>
        <dbReference type="EMBL" id="EIY85695.1"/>
    </source>
</evidence>
<comment type="similarity">
    <text evidence="3">Belongs to the glycosyl hydrolase 130 family.</text>
</comment>
<dbReference type="GO" id="GO:0016757">
    <property type="term" value="F:glycosyltransferase activity"/>
    <property type="evidence" value="ECO:0007669"/>
    <property type="project" value="UniProtKB-KW"/>
</dbReference>
<keyword evidence="1" id="KW-0328">Glycosyltransferase</keyword>